<dbReference type="InterPro" id="IPR023393">
    <property type="entry name" value="START-like_dom_sf"/>
</dbReference>
<dbReference type="AlphaFoldDB" id="A0A830GHX9"/>
<dbReference type="SUPFAM" id="SSF55961">
    <property type="entry name" value="Bet v1-like"/>
    <property type="match status" value="1"/>
</dbReference>
<organism evidence="1 2">
    <name type="scientific">Haloarcula pellucida</name>
    <dbReference type="NCBI Taxonomy" id="1427151"/>
    <lineage>
        <taxon>Archaea</taxon>
        <taxon>Methanobacteriati</taxon>
        <taxon>Methanobacteriota</taxon>
        <taxon>Stenosarchaea group</taxon>
        <taxon>Halobacteria</taxon>
        <taxon>Halobacteriales</taxon>
        <taxon>Haloarculaceae</taxon>
        <taxon>Haloarcula</taxon>
    </lineage>
</organism>
<dbReference type="Gene3D" id="3.30.530.20">
    <property type="match status" value="1"/>
</dbReference>
<evidence type="ECO:0000313" key="1">
    <source>
        <dbReference type="EMBL" id="GGN85837.1"/>
    </source>
</evidence>
<dbReference type="Proteomes" id="UP000605784">
    <property type="component" value="Unassembled WGS sequence"/>
</dbReference>
<proteinExistence type="predicted"/>
<evidence type="ECO:0000313" key="2">
    <source>
        <dbReference type="Proteomes" id="UP000605784"/>
    </source>
</evidence>
<gene>
    <name evidence="1" type="ORF">GCM10009030_02830</name>
</gene>
<dbReference type="Pfam" id="PF10604">
    <property type="entry name" value="Polyketide_cyc2"/>
    <property type="match status" value="1"/>
</dbReference>
<keyword evidence="2" id="KW-1185">Reference proteome</keyword>
<reference evidence="1" key="2">
    <citation type="submission" date="2020-09" db="EMBL/GenBank/DDBJ databases">
        <authorList>
            <person name="Sun Q."/>
            <person name="Ohkuma M."/>
        </authorList>
    </citation>
    <scope>NUCLEOTIDE SEQUENCE</scope>
    <source>
        <strain evidence="1">JCM 17820</strain>
    </source>
</reference>
<dbReference type="EMBL" id="BMOU01000001">
    <property type="protein sequence ID" value="GGN85837.1"/>
    <property type="molecule type" value="Genomic_DNA"/>
</dbReference>
<protein>
    <submittedName>
        <fullName evidence="1">Polyketide cyclase</fullName>
    </submittedName>
</protein>
<name>A0A830GHX9_9EURY</name>
<reference evidence="1" key="1">
    <citation type="journal article" date="2014" name="Int. J. Syst. Evol. Microbiol.">
        <title>Complete genome sequence of Corynebacterium casei LMG S-19264T (=DSM 44701T), isolated from a smear-ripened cheese.</title>
        <authorList>
            <consortium name="US DOE Joint Genome Institute (JGI-PGF)"/>
            <person name="Walter F."/>
            <person name="Albersmeier A."/>
            <person name="Kalinowski J."/>
            <person name="Ruckert C."/>
        </authorList>
    </citation>
    <scope>NUCLEOTIDE SEQUENCE</scope>
    <source>
        <strain evidence="1">JCM 17820</strain>
    </source>
</reference>
<comment type="caution">
    <text evidence="1">The sequence shown here is derived from an EMBL/GenBank/DDBJ whole genome shotgun (WGS) entry which is preliminary data.</text>
</comment>
<sequence length="166" mass="18912">MVYAPPEELYEFLLDFPGYARYSEYIDRVTQDGDGTPGTNYDLVFSWWKLTYTARSEVTGVDEPERIDWRIVKDIDAEGYWYVEEVSAPDGVDVASRVVLHIEFDPDSASSNAVDLPRLVSLDWVIEKVKPLIHKEATRIVERVVADIEGERRDVDLAIQTGPDSV</sequence>
<dbReference type="InterPro" id="IPR019587">
    <property type="entry name" value="Polyketide_cyclase/dehydratase"/>
</dbReference>
<dbReference type="CDD" id="cd07812">
    <property type="entry name" value="SRPBCC"/>
    <property type="match status" value="1"/>
</dbReference>
<accession>A0A830GHX9</accession>